<accession>A0A6A6DBQ1</accession>
<dbReference type="AlphaFoldDB" id="A0A6A6DBQ1"/>
<dbReference type="OrthoDB" id="3645916at2759"/>
<feature type="region of interest" description="Disordered" evidence="1">
    <location>
        <begin position="194"/>
        <end position="236"/>
    </location>
</feature>
<evidence type="ECO:0000313" key="2">
    <source>
        <dbReference type="EMBL" id="KAF2175629.1"/>
    </source>
</evidence>
<feature type="region of interest" description="Disordered" evidence="1">
    <location>
        <begin position="332"/>
        <end position="368"/>
    </location>
</feature>
<reference evidence="2" key="1">
    <citation type="journal article" date="2020" name="Stud. Mycol.">
        <title>101 Dothideomycetes genomes: a test case for predicting lifestyles and emergence of pathogens.</title>
        <authorList>
            <person name="Haridas S."/>
            <person name="Albert R."/>
            <person name="Binder M."/>
            <person name="Bloem J."/>
            <person name="Labutti K."/>
            <person name="Salamov A."/>
            <person name="Andreopoulos B."/>
            <person name="Baker S."/>
            <person name="Barry K."/>
            <person name="Bills G."/>
            <person name="Bluhm B."/>
            <person name="Cannon C."/>
            <person name="Castanera R."/>
            <person name="Culley D."/>
            <person name="Daum C."/>
            <person name="Ezra D."/>
            <person name="Gonzalez J."/>
            <person name="Henrissat B."/>
            <person name="Kuo A."/>
            <person name="Liang C."/>
            <person name="Lipzen A."/>
            <person name="Lutzoni F."/>
            <person name="Magnuson J."/>
            <person name="Mondo S."/>
            <person name="Nolan M."/>
            <person name="Ohm R."/>
            <person name="Pangilinan J."/>
            <person name="Park H.-J."/>
            <person name="Ramirez L."/>
            <person name="Alfaro M."/>
            <person name="Sun H."/>
            <person name="Tritt A."/>
            <person name="Yoshinaga Y."/>
            <person name="Zwiers L.-H."/>
            <person name="Turgeon B."/>
            <person name="Goodwin S."/>
            <person name="Spatafora J."/>
            <person name="Crous P."/>
            <person name="Grigoriev I."/>
        </authorList>
    </citation>
    <scope>NUCLEOTIDE SEQUENCE</scope>
    <source>
        <strain evidence="2">CBS 207.26</strain>
    </source>
</reference>
<gene>
    <name evidence="2" type="ORF">K469DRAFT_723910</name>
</gene>
<feature type="region of interest" description="Disordered" evidence="1">
    <location>
        <begin position="105"/>
        <end position="151"/>
    </location>
</feature>
<feature type="compositionally biased region" description="Basic and acidic residues" evidence="1">
    <location>
        <begin position="113"/>
        <end position="146"/>
    </location>
</feature>
<evidence type="ECO:0000256" key="1">
    <source>
        <dbReference type="SAM" id="MobiDB-lite"/>
    </source>
</evidence>
<organism evidence="2 3">
    <name type="scientific">Zopfia rhizophila CBS 207.26</name>
    <dbReference type="NCBI Taxonomy" id="1314779"/>
    <lineage>
        <taxon>Eukaryota</taxon>
        <taxon>Fungi</taxon>
        <taxon>Dikarya</taxon>
        <taxon>Ascomycota</taxon>
        <taxon>Pezizomycotina</taxon>
        <taxon>Dothideomycetes</taxon>
        <taxon>Dothideomycetes incertae sedis</taxon>
        <taxon>Zopfiaceae</taxon>
        <taxon>Zopfia</taxon>
    </lineage>
</organism>
<sequence>MTANAFGDIDPLVAQTAKKLADVINDFKRELDKRDGIWADARGALELALKTDHLQTYELLIVQDEDGEEYPITVQVKCKEKVGANGQSHSQRNSIAPLMVAASASSGYNPTRRGSDAELEKEIVSRRKRNLDQGEDTSRKRPRTEQEDAMPLISKDDLEDLLSKLREDIQEDTSETVNQVQKLLRRFKEEWHEKSKWDHEQATTRSRGPFRDSIVSNGITPSGAFPSPSVEKDEQTGPLADLLRREARLLSNQIRWVEECRRVASDVHDKREETWRTTSAGFHDRNRQDRETFQNKMLQETHMQGQVLNQILNEVKALGHVTMSLKWETPDHVASHTTYPPPPTAPAFPTQAAPHPPAKGPGTGGNKR</sequence>
<dbReference type="Proteomes" id="UP000800200">
    <property type="component" value="Unassembled WGS sequence"/>
</dbReference>
<protein>
    <submittedName>
        <fullName evidence="2">Uncharacterized protein</fullName>
    </submittedName>
</protein>
<keyword evidence="3" id="KW-1185">Reference proteome</keyword>
<evidence type="ECO:0000313" key="3">
    <source>
        <dbReference type="Proteomes" id="UP000800200"/>
    </source>
</evidence>
<name>A0A6A6DBQ1_9PEZI</name>
<dbReference type="EMBL" id="ML994728">
    <property type="protein sequence ID" value="KAF2175629.1"/>
    <property type="molecule type" value="Genomic_DNA"/>
</dbReference>
<proteinExistence type="predicted"/>